<name>A0A8S3CZE8_9BILA</name>
<dbReference type="EMBL" id="CAJOBI010192600">
    <property type="protein sequence ID" value="CAF4966219.1"/>
    <property type="molecule type" value="Genomic_DNA"/>
</dbReference>
<sequence length="137" mass="15514">MDLAAIELQALVRQAQNHYIMCYATKIGRALIGPMERMETMESNILSSNPEEFPSYTPFQPNVKRKRIEDEEHAVGKNQPIMDSDQSDDETIDNDKRYNIEGSISTSTLNNSPNQDDPDHISSHLSSLLDGCFRVKL</sequence>
<evidence type="ECO:0000313" key="3">
    <source>
        <dbReference type="Proteomes" id="UP000676336"/>
    </source>
</evidence>
<dbReference type="AlphaFoldDB" id="A0A8S3CZE8"/>
<reference evidence="2" key="1">
    <citation type="submission" date="2021-02" db="EMBL/GenBank/DDBJ databases">
        <authorList>
            <person name="Nowell W R."/>
        </authorList>
    </citation>
    <scope>NUCLEOTIDE SEQUENCE</scope>
</reference>
<organism evidence="2 3">
    <name type="scientific">Rotaria magnacalcarata</name>
    <dbReference type="NCBI Taxonomy" id="392030"/>
    <lineage>
        <taxon>Eukaryota</taxon>
        <taxon>Metazoa</taxon>
        <taxon>Spiralia</taxon>
        <taxon>Gnathifera</taxon>
        <taxon>Rotifera</taxon>
        <taxon>Eurotatoria</taxon>
        <taxon>Bdelloidea</taxon>
        <taxon>Philodinida</taxon>
        <taxon>Philodinidae</taxon>
        <taxon>Rotaria</taxon>
    </lineage>
</organism>
<accession>A0A8S3CZE8</accession>
<dbReference type="Proteomes" id="UP000676336">
    <property type="component" value="Unassembled WGS sequence"/>
</dbReference>
<feature type="compositionally biased region" description="Polar residues" evidence="1">
    <location>
        <begin position="102"/>
        <end position="115"/>
    </location>
</feature>
<protein>
    <submittedName>
        <fullName evidence="2">Uncharacterized protein</fullName>
    </submittedName>
</protein>
<proteinExistence type="predicted"/>
<evidence type="ECO:0000256" key="1">
    <source>
        <dbReference type="SAM" id="MobiDB-lite"/>
    </source>
</evidence>
<gene>
    <name evidence="2" type="ORF">SMN809_LOCUS54901</name>
</gene>
<comment type="caution">
    <text evidence="2">The sequence shown here is derived from an EMBL/GenBank/DDBJ whole genome shotgun (WGS) entry which is preliminary data.</text>
</comment>
<feature type="region of interest" description="Disordered" evidence="1">
    <location>
        <begin position="69"/>
        <end position="122"/>
    </location>
</feature>
<evidence type="ECO:0000313" key="2">
    <source>
        <dbReference type="EMBL" id="CAF4966219.1"/>
    </source>
</evidence>